<accession>A0A1W5CXF5</accession>
<dbReference type="EMBL" id="FWEW01000736">
    <property type="protein sequence ID" value="SLM35557.1"/>
    <property type="molecule type" value="Genomic_DNA"/>
</dbReference>
<keyword evidence="1" id="KW-0812">Transmembrane</keyword>
<keyword evidence="1" id="KW-0472">Membrane</keyword>
<evidence type="ECO:0000313" key="2">
    <source>
        <dbReference type="EMBL" id="SLM35557.1"/>
    </source>
</evidence>
<organism evidence="2 3">
    <name type="scientific">Lasallia pustulata</name>
    <dbReference type="NCBI Taxonomy" id="136370"/>
    <lineage>
        <taxon>Eukaryota</taxon>
        <taxon>Fungi</taxon>
        <taxon>Dikarya</taxon>
        <taxon>Ascomycota</taxon>
        <taxon>Pezizomycotina</taxon>
        <taxon>Lecanoromycetes</taxon>
        <taxon>OSLEUM clade</taxon>
        <taxon>Umbilicariomycetidae</taxon>
        <taxon>Umbilicariales</taxon>
        <taxon>Umbilicariaceae</taxon>
        <taxon>Lasallia</taxon>
    </lineage>
</organism>
<evidence type="ECO:0000256" key="1">
    <source>
        <dbReference type="SAM" id="Phobius"/>
    </source>
</evidence>
<feature type="transmembrane region" description="Helical" evidence="1">
    <location>
        <begin position="26"/>
        <end position="44"/>
    </location>
</feature>
<keyword evidence="1" id="KW-1133">Transmembrane helix</keyword>
<sequence length="78" mass="8591">MGKLILLASNLPSVLKKGLGLPLFPSILVIATALIFLSIFIHVLNKLPFKNRKEPPLVFSCNLDPNLRADDRVCGRPL</sequence>
<proteinExistence type="predicted"/>
<keyword evidence="3" id="KW-1185">Reference proteome</keyword>
<dbReference type="Proteomes" id="UP000192927">
    <property type="component" value="Unassembled WGS sequence"/>
</dbReference>
<dbReference type="AlphaFoldDB" id="A0A1W5CXF5"/>
<name>A0A1W5CXF5_9LECA</name>
<evidence type="ECO:0000313" key="3">
    <source>
        <dbReference type="Proteomes" id="UP000192927"/>
    </source>
</evidence>
<protein>
    <submittedName>
        <fullName evidence="2">Uncharacterized protein</fullName>
    </submittedName>
</protein>
<reference evidence="3" key="1">
    <citation type="submission" date="2017-03" db="EMBL/GenBank/DDBJ databases">
        <authorList>
            <person name="Sharma R."/>
            <person name="Thines M."/>
        </authorList>
    </citation>
    <scope>NUCLEOTIDE SEQUENCE [LARGE SCALE GENOMIC DNA]</scope>
</reference>